<feature type="region of interest" description="Disordered" evidence="1">
    <location>
        <begin position="1"/>
        <end position="22"/>
    </location>
</feature>
<gene>
    <name evidence="2" type="ORF">LY79DRAFT_566402</name>
</gene>
<sequence>MTSLKIHEGRGISGQSRQLNPFHTRHAGADTVDKLPSMTGEEDFWSGQRSMLATAHVTDAVGQPVPGMDGADNQSINGRAFPEGLAKKARDLCLSSTGRSNSPTEHMQPSSNVDIINQKKREKKKAQDLRKEIVWYGVILSVPTMRTQPSDPASAAYYSVCRLQTRDR</sequence>
<reference evidence="2" key="1">
    <citation type="submission" date="2021-06" db="EMBL/GenBank/DDBJ databases">
        <title>Comparative genomics, transcriptomics and evolutionary studies reveal genomic signatures of adaptation to plant cell wall in hemibiotrophic fungi.</title>
        <authorList>
            <consortium name="DOE Joint Genome Institute"/>
            <person name="Baroncelli R."/>
            <person name="Diaz J.F."/>
            <person name="Benocci T."/>
            <person name="Peng M."/>
            <person name="Battaglia E."/>
            <person name="Haridas S."/>
            <person name="Andreopoulos W."/>
            <person name="Labutti K."/>
            <person name="Pangilinan J."/>
            <person name="Floch G.L."/>
            <person name="Makela M.R."/>
            <person name="Henrissat B."/>
            <person name="Grigoriev I.V."/>
            <person name="Crouch J.A."/>
            <person name="De Vries R.P."/>
            <person name="Sukno S.A."/>
            <person name="Thon M.R."/>
        </authorList>
    </citation>
    <scope>NUCLEOTIDE SEQUENCE</scope>
    <source>
        <strain evidence="2">CBS 125086</strain>
    </source>
</reference>
<dbReference type="RefSeq" id="XP_060409764.1">
    <property type="nucleotide sequence ID" value="XM_060558818.1"/>
</dbReference>
<keyword evidence="3" id="KW-1185">Reference proteome</keyword>
<feature type="compositionally biased region" description="Polar residues" evidence="1">
    <location>
        <begin position="95"/>
        <end position="115"/>
    </location>
</feature>
<organism evidence="2 3">
    <name type="scientific">Colletotrichum navitas</name>
    <dbReference type="NCBI Taxonomy" id="681940"/>
    <lineage>
        <taxon>Eukaryota</taxon>
        <taxon>Fungi</taxon>
        <taxon>Dikarya</taxon>
        <taxon>Ascomycota</taxon>
        <taxon>Pezizomycotina</taxon>
        <taxon>Sordariomycetes</taxon>
        <taxon>Hypocreomycetidae</taxon>
        <taxon>Glomerellales</taxon>
        <taxon>Glomerellaceae</taxon>
        <taxon>Colletotrichum</taxon>
        <taxon>Colletotrichum graminicola species complex</taxon>
    </lineage>
</organism>
<evidence type="ECO:0000313" key="3">
    <source>
        <dbReference type="Proteomes" id="UP001230504"/>
    </source>
</evidence>
<accession>A0AAD8PPX1</accession>
<feature type="compositionally biased region" description="Basic and acidic residues" evidence="1">
    <location>
        <begin position="1"/>
        <end position="10"/>
    </location>
</feature>
<evidence type="ECO:0000313" key="2">
    <source>
        <dbReference type="EMBL" id="KAK1574225.1"/>
    </source>
</evidence>
<proteinExistence type="predicted"/>
<protein>
    <submittedName>
        <fullName evidence="2">Uncharacterized protein</fullName>
    </submittedName>
</protein>
<feature type="region of interest" description="Disordered" evidence="1">
    <location>
        <begin position="95"/>
        <end position="123"/>
    </location>
</feature>
<name>A0AAD8PPX1_9PEZI</name>
<evidence type="ECO:0000256" key="1">
    <source>
        <dbReference type="SAM" id="MobiDB-lite"/>
    </source>
</evidence>
<dbReference type="AlphaFoldDB" id="A0AAD8PPX1"/>
<comment type="caution">
    <text evidence="2">The sequence shown here is derived from an EMBL/GenBank/DDBJ whole genome shotgun (WGS) entry which is preliminary data.</text>
</comment>
<dbReference type="GeneID" id="85443058"/>
<dbReference type="EMBL" id="JAHLJV010000078">
    <property type="protein sequence ID" value="KAK1574225.1"/>
    <property type="molecule type" value="Genomic_DNA"/>
</dbReference>
<dbReference type="Proteomes" id="UP001230504">
    <property type="component" value="Unassembled WGS sequence"/>
</dbReference>